<proteinExistence type="predicted"/>
<feature type="compositionally biased region" description="Basic and acidic residues" evidence="1">
    <location>
        <begin position="810"/>
        <end position="820"/>
    </location>
</feature>
<evidence type="ECO:0008006" key="3">
    <source>
        <dbReference type="Google" id="ProtNLM"/>
    </source>
</evidence>
<sequence>MEVADQWRREWAGTAEYGKVTEGGVTRRIARAMEVLHASGPGARVRVMRAAYHSSAAPGAPASSFMLHSSRRVISSGFNLLESPSSPMKPLEISSTPFESSPEPNTENYKVTEPDDFEISEPSKWRGSTKGSAIRMPSEESSSTDNASIIDLDARLGRNLHRKYSYDSECSDIHSSRNTSRNSPLLDTPVTLSTLKYKSLLNSSNEWNTRRKSYSFEDTSPLNETITHSNDTLAMESSTDSGICKSTEIVNDQMDDYAHTKHFSRDERKTHNNEESFRDWLSKNRPTSHYRGTKFKTYREHDIVLEEPLENNITLQSTGKVSITLPVTVETDSDEYNKKHQVTEDGDRKVKRVEFCKTEVHFAAESGKVNIIATDEKPLPSTDFRKRRSAFVPMKDMIEKPITLFGEKSDFSTPNGVGTPFILSSSEFGESDENTAATKSILKNKIPKPKPYLLGENMAFGTSDGLLSKDSPNDCVLSAVSLVNKQLQSEKRYNSEVKSIFTGAAEDPVVKPNVLRTIKAGPTKLDSFKQEKQVVTHIKINKASEETLQDVKNKFNNVQVSPAERKPKTRQLRDSELTYFGVDSGKTDSYSNRNSMKSTLKHSDNESIFQSVKLIQQVSNSVCNSELDSDESPEYQNIPLNINYAPVPTPRLRSKYEDKPNEINEIQVLKPIIEKESQVKTDVSYTRRSRSRRQDEVTARSISAPPKSLKRDSTERSHKREDQSTRSSRVTKDNRKHDTEKILPTKERKLSDDTDRIYVNLNDHIHKSNTLEKREIHKLKINSLNSRHTKSHKCNNEMISDTPSSSLNSSDRRKERRSDSGTDSSLRTKHSIHKDTISRSAYKDTLSRRAQKIDKPHNSSDKQEKIKEDRKEDKLNITKEPRKHSESKSSREKKSTTEKLDHRSRSLQRPTSNVPQAESKETSKDRNRRAVEKADHKYEGSLNENHAVHSGRKRNTSRDKATKETVKASQKQESIYTAQIPAIQLKGNDKEGTKLSATRSNTRKYVINYDDKNGTVSSVCEIQPSLGTPRRKKTSKDVLKPDKALKHKIVDKIAPRK</sequence>
<feature type="region of interest" description="Disordered" evidence="1">
    <location>
        <begin position="678"/>
        <end position="747"/>
    </location>
</feature>
<dbReference type="AlphaFoldDB" id="A0A2A4JNN4"/>
<feature type="compositionally biased region" description="Polar residues" evidence="1">
    <location>
        <begin position="93"/>
        <end position="109"/>
    </location>
</feature>
<feature type="compositionally biased region" description="Polar residues" evidence="1">
    <location>
        <begin position="907"/>
        <end position="916"/>
    </location>
</feature>
<feature type="compositionally biased region" description="Basic and acidic residues" evidence="1">
    <location>
        <begin position="833"/>
        <end position="904"/>
    </location>
</feature>
<feature type="region of interest" description="Disordered" evidence="1">
    <location>
        <begin position="167"/>
        <end position="186"/>
    </location>
</feature>
<feature type="compositionally biased region" description="Polar residues" evidence="1">
    <location>
        <begin position="176"/>
        <end position="186"/>
    </location>
</feature>
<feature type="compositionally biased region" description="Basic and acidic residues" evidence="1">
    <location>
        <begin position="956"/>
        <end position="966"/>
    </location>
</feature>
<feature type="region of interest" description="Disordered" evidence="1">
    <location>
        <begin position="782"/>
        <end position="973"/>
    </location>
</feature>
<feature type="region of interest" description="Disordered" evidence="1">
    <location>
        <begin position="83"/>
        <end position="146"/>
    </location>
</feature>
<comment type="caution">
    <text evidence="2">The sequence shown here is derived from an EMBL/GenBank/DDBJ whole genome shotgun (WGS) entry which is preliminary data.</text>
</comment>
<gene>
    <name evidence="2" type="ORF">B5V51_14541</name>
</gene>
<dbReference type="EMBL" id="NWSH01000887">
    <property type="protein sequence ID" value="PCG73675.1"/>
    <property type="molecule type" value="Genomic_DNA"/>
</dbReference>
<organism evidence="2">
    <name type="scientific">Heliothis virescens</name>
    <name type="common">Tobacco budworm moth</name>
    <dbReference type="NCBI Taxonomy" id="7102"/>
    <lineage>
        <taxon>Eukaryota</taxon>
        <taxon>Metazoa</taxon>
        <taxon>Ecdysozoa</taxon>
        <taxon>Arthropoda</taxon>
        <taxon>Hexapoda</taxon>
        <taxon>Insecta</taxon>
        <taxon>Pterygota</taxon>
        <taxon>Neoptera</taxon>
        <taxon>Endopterygota</taxon>
        <taxon>Lepidoptera</taxon>
        <taxon>Glossata</taxon>
        <taxon>Ditrysia</taxon>
        <taxon>Noctuoidea</taxon>
        <taxon>Noctuidae</taxon>
        <taxon>Heliothinae</taxon>
        <taxon>Heliothis</taxon>
    </lineage>
</organism>
<name>A0A2A4JNN4_HELVI</name>
<feature type="compositionally biased region" description="Basic and acidic residues" evidence="1">
    <location>
        <begin position="709"/>
        <end position="747"/>
    </location>
</feature>
<evidence type="ECO:0000256" key="1">
    <source>
        <dbReference type="SAM" id="MobiDB-lite"/>
    </source>
</evidence>
<evidence type="ECO:0000313" key="2">
    <source>
        <dbReference type="EMBL" id="PCG73675.1"/>
    </source>
</evidence>
<accession>A0A2A4JNN4</accession>
<protein>
    <recommendedName>
        <fullName evidence="3">DUF4739 domain-containing protein</fullName>
    </recommendedName>
</protein>
<reference evidence="2" key="1">
    <citation type="submission" date="2017-09" db="EMBL/GenBank/DDBJ databases">
        <title>Contemporary evolution of a Lepidopteran species, Heliothis virescens, in response to modern agricultural practices.</title>
        <authorList>
            <person name="Fritz M.L."/>
            <person name="Deyonke A.M."/>
            <person name="Papanicolaou A."/>
            <person name="Micinski S."/>
            <person name="Westbrook J."/>
            <person name="Gould F."/>
        </authorList>
    </citation>
    <scope>NUCLEOTIDE SEQUENCE [LARGE SCALE GENOMIC DNA]</scope>
    <source>
        <strain evidence="2">HvINT-</strain>
        <tissue evidence="2">Whole body</tissue>
    </source>
</reference>
<feature type="compositionally biased region" description="Basic and acidic residues" evidence="1">
    <location>
        <begin position="918"/>
        <end position="939"/>
    </location>
</feature>
<feature type="compositionally biased region" description="Low complexity" evidence="1">
    <location>
        <begin position="800"/>
        <end position="809"/>
    </location>
</feature>